<dbReference type="PANTHER" id="PTHR10098:SF108">
    <property type="entry name" value="TETRATRICOPEPTIDE REPEAT PROTEIN 28"/>
    <property type="match status" value="1"/>
</dbReference>
<protein>
    <submittedName>
        <fullName evidence="3">Tetratricopeptide repeat protein</fullName>
    </submittedName>
</protein>
<reference evidence="3 4" key="1">
    <citation type="submission" date="2022-10" db="EMBL/GenBank/DDBJ databases">
        <authorList>
            <person name="Xie J."/>
            <person name="Shen N."/>
        </authorList>
    </citation>
    <scope>NUCLEOTIDE SEQUENCE [LARGE SCALE GENOMIC DNA]</scope>
    <source>
        <strain evidence="3 4">YIM65594</strain>
    </source>
</reference>
<dbReference type="PRINTS" id="PR00364">
    <property type="entry name" value="DISEASERSIST"/>
</dbReference>
<dbReference type="Gene3D" id="3.40.50.300">
    <property type="entry name" value="P-loop containing nucleotide triphosphate hydrolases"/>
    <property type="match status" value="1"/>
</dbReference>
<feature type="domain" description="ORC1/DEAH AAA+ ATPase" evidence="2">
    <location>
        <begin position="24"/>
        <end position="115"/>
    </location>
</feature>
<dbReference type="Pfam" id="PF13424">
    <property type="entry name" value="TPR_12"/>
    <property type="match status" value="2"/>
</dbReference>
<keyword evidence="4" id="KW-1185">Reference proteome</keyword>
<gene>
    <name evidence="3" type="ORF">OKJ99_37795</name>
</gene>
<evidence type="ECO:0000259" key="2">
    <source>
        <dbReference type="Pfam" id="PF13401"/>
    </source>
</evidence>
<dbReference type="Proteomes" id="UP001354931">
    <property type="component" value="Unassembled WGS sequence"/>
</dbReference>
<evidence type="ECO:0000313" key="4">
    <source>
        <dbReference type="Proteomes" id="UP001354931"/>
    </source>
</evidence>
<dbReference type="InterPro" id="IPR049945">
    <property type="entry name" value="AAA_22"/>
</dbReference>
<name>A0ABU6FJ18_9ACTN</name>
<feature type="region of interest" description="Disordered" evidence="1">
    <location>
        <begin position="630"/>
        <end position="661"/>
    </location>
</feature>
<dbReference type="InterPro" id="IPR011990">
    <property type="entry name" value="TPR-like_helical_dom_sf"/>
</dbReference>
<dbReference type="Gene3D" id="1.25.40.10">
    <property type="entry name" value="Tetratricopeptide repeat domain"/>
    <property type="match status" value="2"/>
</dbReference>
<dbReference type="RefSeq" id="WP_326022967.1">
    <property type="nucleotide sequence ID" value="NZ_JAOZYC010000188.1"/>
</dbReference>
<dbReference type="SUPFAM" id="SSF48452">
    <property type="entry name" value="TPR-like"/>
    <property type="match status" value="2"/>
</dbReference>
<dbReference type="SUPFAM" id="SSF52540">
    <property type="entry name" value="P-loop containing nucleoside triphosphate hydrolases"/>
    <property type="match status" value="1"/>
</dbReference>
<dbReference type="SMART" id="SM00028">
    <property type="entry name" value="TPR"/>
    <property type="match status" value="3"/>
</dbReference>
<evidence type="ECO:0000313" key="3">
    <source>
        <dbReference type="EMBL" id="MEB8343260.1"/>
    </source>
</evidence>
<proteinExistence type="predicted"/>
<accession>A0ABU6FJ18</accession>
<evidence type="ECO:0000256" key="1">
    <source>
        <dbReference type="SAM" id="MobiDB-lite"/>
    </source>
</evidence>
<organism evidence="3 4">
    <name type="scientific">Streptomyces endophyticus</name>
    <dbReference type="NCBI Taxonomy" id="714166"/>
    <lineage>
        <taxon>Bacteria</taxon>
        <taxon>Bacillati</taxon>
        <taxon>Actinomycetota</taxon>
        <taxon>Actinomycetes</taxon>
        <taxon>Kitasatosporales</taxon>
        <taxon>Streptomycetaceae</taxon>
        <taxon>Streptomyces</taxon>
    </lineage>
</organism>
<dbReference type="InterPro" id="IPR027417">
    <property type="entry name" value="P-loop_NTPase"/>
</dbReference>
<comment type="caution">
    <text evidence="3">The sequence shown here is derived from an EMBL/GenBank/DDBJ whole genome shotgun (WGS) entry which is preliminary data.</text>
</comment>
<dbReference type="Pfam" id="PF13401">
    <property type="entry name" value="AAA_22"/>
    <property type="match status" value="1"/>
</dbReference>
<dbReference type="InterPro" id="IPR019734">
    <property type="entry name" value="TPR_rpt"/>
</dbReference>
<dbReference type="PANTHER" id="PTHR10098">
    <property type="entry name" value="RAPSYN-RELATED"/>
    <property type="match status" value="1"/>
</dbReference>
<dbReference type="EMBL" id="JAOZYC010000188">
    <property type="protein sequence ID" value="MEB8343260.1"/>
    <property type="molecule type" value="Genomic_DNA"/>
</dbReference>
<sequence>MSQLRSDIERAGLDTLSGRKAPRARVLLIAGRPGTGRTALAEELLRDVCDQYPDGTLRTRLAAPDGTPVPTEHVLRDLLNTLELPAPAGESADDLSERLREGLAVRRVVLLLDDAGSAEQVDPLLPDTPDCLAVAVAEGPLTGIPDVRPCTLGGLDTKAALELLTRHTGSVRVTCDPRSAESLVELCGAEPAALEIAGGWLAARPKESVADLAKQLHALEPDGSAPLARVFRFAYESLPGPAARILRYLCLAPAGHVDPHTASALAGCSVAAAHSTLDAFVTLGLVRGVDSELPQYEVPGCLAPFLRGLTETVDRPAEVQLARARMLERTVRLLTSCRAVTEPFDSPARKKLAGLPSALRFADRETAAEWLRARQPALLAAARLAVADGELDTLARRLMAALVRAIVAHRGTEDAASELYGIHRLVLDVAERRNLPREKAAALLNLADLDARTGRTHEALARYRAALDAGRAAQDPYATGRAMESVGGAHQSLGDWQRAADWYGRALAQRVTRGERADAARLHGRIAGVHTYAGRYGEAQRSLRSAVAGYRKEGDVPAQARALSELARVLEYAGRPEESLHTCQEAIEWARQAQDARLQAALQLRLADTLDRLGDPAAAKLHRGAAERMLGEELTGAGRAEADPSDQPADAYEIRSASAED</sequence>